<keyword evidence="5" id="KW-1185">Reference proteome</keyword>
<gene>
    <name evidence="4" type="ORF">J2X20_001955</name>
</gene>
<comment type="caution">
    <text evidence="4">The sequence shown here is derived from an EMBL/GenBank/DDBJ whole genome shotgun (WGS) entry which is preliminary data.</text>
</comment>
<protein>
    <submittedName>
        <fullName evidence="4">Clan AA aspartic protease (TIGR02281 family)</fullName>
    </submittedName>
</protein>
<dbReference type="InterPro" id="IPR021109">
    <property type="entry name" value="Peptidase_aspartic_dom_sf"/>
</dbReference>
<evidence type="ECO:0000256" key="3">
    <source>
        <dbReference type="SAM" id="SignalP"/>
    </source>
</evidence>
<dbReference type="InterPro" id="IPR019734">
    <property type="entry name" value="TPR_rpt"/>
</dbReference>
<dbReference type="SUPFAM" id="SSF50630">
    <property type="entry name" value="Acid proteases"/>
    <property type="match status" value="2"/>
</dbReference>
<keyword evidence="4" id="KW-0378">Hydrolase</keyword>
<reference evidence="4 5" key="1">
    <citation type="submission" date="2023-07" db="EMBL/GenBank/DDBJ databases">
        <title>Sorghum-associated microbial communities from plants grown in Nebraska, USA.</title>
        <authorList>
            <person name="Schachtman D."/>
        </authorList>
    </citation>
    <scope>NUCLEOTIDE SEQUENCE [LARGE SCALE GENOMIC DNA]</scope>
    <source>
        <strain evidence="4 5">BE314</strain>
    </source>
</reference>
<feature type="chain" id="PRO_5046589339" evidence="3">
    <location>
        <begin position="23"/>
        <end position="588"/>
    </location>
</feature>
<evidence type="ECO:0000313" key="4">
    <source>
        <dbReference type="EMBL" id="MDR7269326.1"/>
    </source>
</evidence>
<dbReference type="Gene3D" id="2.40.70.10">
    <property type="entry name" value="Acid Proteases"/>
    <property type="match status" value="2"/>
</dbReference>
<dbReference type="PANTHER" id="PTHR44858:SF1">
    <property type="entry name" value="UDP-N-ACETYLGLUCOSAMINE--PEPTIDE N-ACETYLGLUCOSAMINYLTRANSFERASE SPINDLY-RELATED"/>
    <property type="match status" value="1"/>
</dbReference>
<keyword evidence="2" id="KW-0802">TPR repeat</keyword>
<dbReference type="InterPro" id="IPR050498">
    <property type="entry name" value="Ycf3"/>
</dbReference>
<sequence>MRRRLLLALSALAMTLGSPAFADCQPQILELPVRLVGGRPVTTLKLNGTDVPMLVDSGAFFSMLSATTARQLKLQTFDLPSSYRVRGFAGEIEGLQRTRIEKAGFGGKDWTDVEFMVGGNESEHYQGMLGRSILAMGDTEYDLARGMVKLVFPQSDCRNANLAYWAGKDKVFTTPLIGDDPRAPRVAVRINGKEVTAMMDTGATHSILQLRAARRAGVKEADMASMGRVGGAGAGRAQVWMVPVDAFEFGEQKLSNNRMAVTDAETEDFILGLDYLLSHRVYVSRLQRKVYATYNGGPVFSSEGHAAADASDKAGSEVPQDADVLMRRGAAAAARNDLQGALTDLDRACALAPHVALYRLARARVYLEMKRRDAAAADLDEVLKLDPALHEARIERATLYAQRGDVPQALVDLQALDAALPPSAHLRQRMAELYGRHGSATEALRQWQLWLDSHPNDVGVDDVLNSRCWMRTTRNFELALALDDCRKAVATDRKNTAYLDSLGWTYLRLGQPADAVKAFDAALALNARLPGALYGRALAQLRLGRAEAAKRDLGEARRLQPAVDALVRKFGLPTVESAAPEPAAGAAG</sequence>
<dbReference type="Gene3D" id="1.25.40.10">
    <property type="entry name" value="Tetratricopeptide repeat domain"/>
    <property type="match status" value="2"/>
</dbReference>
<dbReference type="GO" id="GO:0008233">
    <property type="term" value="F:peptidase activity"/>
    <property type="evidence" value="ECO:0007669"/>
    <property type="project" value="UniProtKB-KW"/>
</dbReference>
<keyword evidence="1" id="KW-0677">Repeat</keyword>
<feature type="signal peptide" evidence="3">
    <location>
        <begin position="1"/>
        <end position="22"/>
    </location>
</feature>
<dbReference type="EMBL" id="JAVDXU010000001">
    <property type="protein sequence ID" value="MDR7269326.1"/>
    <property type="molecule type" value="Genomic_DNA"/>
</dbReference>
<dbReference type="Pfam" id="PF13432">
    <property type="entry name" value="TPR_16"/>
    <property type="match status" value="2"/>
</dbReference>
<keyword evidence="4" id="KW-0645">Protease</keyword>
<dbReference type="SMART" id="SM00028">
    <property type="entry name" value="TPR"/>
    <property type="match status" value="5"/>
</dbReference>
<keyword evidence="3" id="KW-0732">Signal</keyword>
<accession>A0ABU1YKD5</accession>
<evidence type="ECO:0000256" key="2">
    <source>
        <dbReference type="ARBA" id="ARBA00022803"/>
    </source>
</evidence>
<evidence type="ECO:0000313" key="5">
    <source>
        <dbReference type="Proteomes" id="UP001180453"/>
    </source>
</evidence>
<name>A0ABU1YKD5_ROSSA</name>
<dbReference type="PANTHER" id="PTHR44858">
    <property type="entry name" value="TETRATRICOPEPTIDE REPEAT PROTEIN 6"/>
    <property type="match status" value="1"/>
</dbReference>
<dbReference type="Proteomes" id="UP001180453">
    <property type="component" value="Unassembled WGS sequence"/>
</dbReference>
<dbReference type="InterPro" id="IPR034122">
    <property type="entry name" value="Retropepsin-like_bacterial"/>
</dbReference>
<organism evidence="4 5">
    <name type="scientific">Roseateles saccharophilus</name>
    <name type="common">Pseudomonas saccharophila</name>
    <dbReference type="NCBI Taxonomy" id="304"/>
    <lineage>
        <taxon>Bacteria</taxon>
        <taxon>Pseudomonadati</taxon>
        <taxon>Pseudomonadota</taxon>
        <taxon>Betaproteobacteria</taxon>
        <taxon>Burkholderiales</taxon>
        <taxon>Sphaerotilaceae</taxon>
        <taxon>Roseateles</taxon>
    </lineage>
</organism>
<evidence type="ECO:0000256" key="1">
    <source>
        <dbReference type="ARBA" id="ARBA00022737"/>
    </source>
</evidence>
<proteinExistence type="predicted"/>
<dbReference type="SUPFAM" id="SSF48452">
    <property type="entry name" value="TPR-like"/>
    <property type="match status" value="2"/>
</dbReference>
<dbReference type="InterPro" id="IPR011990">
    <property type="entry name" value="TPR-like_helical_dom_sf"/>
</dbReference>
<dbReference type="GO" id="GO:0006508">
    <property type="term" value="P:proteolysis"/>
    <property type="evidence" value="ECO:0007669"/>
    <property type="project" value="UniProtKB-KW"/>
</dbReference>
<dbReference type="Pfam" id="PF13650">
    <property type="entry name" value="Asp_protease_2"/>
    <property type="match status" value="1"/>
</dbReference>
<dbReference type="Pfam" id="PF13975">
    <property type="entry name" value="gag-asp_proteas"/>
    <property type="match status" value="1"/>
</dbReference>
<dbReference type="RefSeq" id="WP_310263897.1">
    <property type="nucleotide sequence ID" value="NZ_JAVDXU010000001.1"/>
</dbReference>
<dbReference type="CDD" id="cd05483">
    <property type="entry name" value="retropepsin_like_bacteria"/>
    <property type="match status" value="1"/>
</dbReference>